<reference evidence="2" key="2">
    <citation type="submission" date="2022-01" db="EMBL/GenBank/DDBJ databases">
        <authorList>
            <person name="Yamashiro T."/>
            <person name="Shiraishi A."/>
            <person name="Satake H."/>
            <person name="Nakayama K."/>
        </authorList>
    </citation>
    <scope>NUCLEOTIDE SEQUENCE</scope>
</reference>
<dbReference type="EMBL" id="BQNB010013106">
    <property type="protein sequence ID" value="GJT11908.1"/>
    <property type="molecule type" value="Genomic_DNA"/>
</dbReference>
<comment type="caution">
    <text evidence="2">The sequence shown here is derived from an EMBL/GenBank/DDBJ whole genome shotgun (WGS) entry which is preliminary data.</text>
</comment>
<sequence length="371" mass="42724">MFENTFNSELRERLLKYTVYSAQSFKDTIIGDMDFIEKYLLETILHQQEIQKLSTEKKLQTQEVQSNTVQALKVDSVIMENNSSGKENNNSDIAFNKSMKESSLDSETKDVHAIKYKMSKAKERCMTYFRSLHSHLQVISKEDLKGTRIEHGFKLPFLPLFGQDDETFTSTMFLNVDQLQNQLDKDEFQEDISMATFWVLNRQIKVKHFKDTLLQHLGNVKKFVAERTRHQRQYDRKVNKRQMQTQESNVDTSKALDADLVVKKSSVTESGKQDTSSRSGNDTDADNANIRPIYDEESMAEVQLTTECNVFAIGQQHAEQPEIINEGRVDQDAVQCQFKSHLLDPSPKNQTTKLPDQSLESENICLKKTVA</sequence>
<gene>
    <name evidence="2" type="ORF">Tco_0858950</name>
</gene>
<evidence type="ECO:0000313" key="3">
    <source>
        <dbReference type="Proteomes" id="UP001151760"/>
    </source>
</evidence>
<protein>
    <submittedName>
        <fullName evidence="2">Uncharacterized protein</fullName>
    </submittedName>
</protein>
<feature type="compositionally biased region" description="Polar residues" evidence="1">
    <location>
        <begin position="241"/>
        <end position="252"/>
    </location>
</feature>
<evidence type="ECO:0000256" key="1">
    <source>
        <dbReference type="SAM" id="MobiDB-lite"/>
    </source>
</evidence>
<accession>A0ABQ5BDL1</accession>
<feature type="region of interest" description="Disordered" evidence="1">
    <location>
        <begin position="231"/>
        <end position="288"/>
    </location>
</feature>
<evidence type="ECO:0000313" key="2">
    <source>
        <dbReference type="EMBL" id="GJT11908.1"/>
    </source>
</evidence>
<keyword evidence="3" id="KW-1185">Reference proteome</keyword>
<name>A0ABQ5BDL1_9ASTR</name>
<reference evidence="2" key="1">
    <citation type="journal article" date="2022" name="Int. J. Mol. Sci.">
        <title>Draft Genome of Tanacetum Coccineum: Genomic Comparison of Closely Related Tanacetum-Family Plants.</title>
        <authorList>
            <person name="Yamashiro T."/>
            <person name="Shiraishi A."/>
            <person name="Nakayama K."/>
            <person name="Satake H."/>
        </authorList>
    </citation>
    <scope>NUCLEOTIDE SEQUENCE</scope>
</reference>
<feature type="compositionally biased region" description="Polar residues" evidence="1">
    <location>
        <begin position="265"/>
        <end position="282"/>
    </location>
</feature>
<dbReference type="Proteomes" id="UP001151760">
    <property type="component" value="Unassembled WGS sequence"/>
</dbReference>
<organism evidence="2 3">
    <name type="scientific">Tanacetum coccineum</name>
    <dbReference type="NCBI Taxonomy" id="301880"/>
    <lineage>
        <taxon>Eukaryota</taxon>
        <taxon>Viridiplantae</taxon>
        <taxon>Streptophyta</taxon>
        <taxon>Embryophyta</taxon>
        <taxon>Tracheophyta</taxon>
        <taxon>Spermatophyta</taxon>
        <taxon>Magnoliopsida</taxon>
        <taxon>eudicotyledons</taxon>
        <taxon>Gunneridae</taxon>
        <taxon>Pentapetalae</taxon>
        <taxon>asterids</taxon>
        <taxon>campanulids</taxon>
        <taxon>Asterales</taxon>
        <taxon>Asteraceae</taxon>
        <taxon>Asteroideae</taxon>
        <taxon>Anthemideae</taxon>
        <taxon>Anthemidinae</taxon>
        <taxon>Tanacetum</taxon>
    </lineage>
</organism>
<proteinExistence type="predicted"/>